<dbReference type="Proteomes" id="UP000512167">
    <property type="component" value="Chromosome"/>
</dbReference>
<feature type="region of interest" description="Disordered" evidence="13">
    <location>
        <begin position="1"/>
        <end position="40"/>
    </location>
</feature>
<dbReference type="HAMAP" id="MF_01151">
    <property type="entry name" value="GrpE"/>
    <property type="match status" value="1"/>
</dbReference>
<dbReference type="AlphaFoldDB" id="A0A7L6N2U8"/>
<dbReference type="Gene3D" id="3.90.20.20">
    <property type="match status" value="1"/>
</dbReference>
<keyword evidence="5 10" id="KW-0346">Stress response</keyword>
<dbReference type="GO" id="GO:0000774">
    <property type="term" value="F:adenyl-nucleotide exchange factor activity"/>
    <property type="evidence" value="ECO:0007669"/>
    <property type="project" value="InterPro"/>
</dbReference>
<evidence type="ECO:0000256" key="11">
    <source>
        <dbReference type="RuleBase" id="RU000639"/>
    </source>
</evidence>
<name>A0A7L6N2U8_9MOLU</name>
<dbReference type="SUPFAM" id="SSF51064">
    <property type="entry name" value="Head domain of nucleotide exchange factor GrpE"/>
    <property type="match status" value="1"/>
</dbReference>
<proteinExistence type="inferred from homology"/>
<feature type="region of interest" description="Disordered" evidence="13">
    <location>
        <begin position="197"/>
        <end position="219"/>
    </location>
</feature>
<keyword evidence="6 10" id="KW-0143">Chaperone</keyword>
<dbReference type="InterPro" id="IPR009012">
    <property type="entry name" value="GrpE_head"/>
</dbReference>
<keyword evidence="4 10" id="KW-0963">Cytoplasm</keyword>
<dbReference type="GO" id="GO:0005737">
    <property type="term" value="C:cytoplasm"/>
    <property type="evidence" value="ECO:0007669"/>
    <property type="project" value="UniProtKB-SubCell"/>
</dbReference>
<dbReference type="GO" id="GO:0051082">
    <property type="term" value="F:unfolded protein binding"/>
    <property type="evidence" value="ECO:0007669"/>
    <property type="project" value="TreeGrafter"/>
</dbReference>
<reference evidence="14 15" key="1">
    <citation type="submission" date="2020-04" db="EMBL/GenBank/DDBJ databases">
        <authorList>
            <person name="Zheng R.K."/>
            <person name="Sun C.M."/>
        </authorList>
    </citation>
    <scope>NUCLEOTIDE SEQUENCE [LARGE SCALE GENOMIC DNA]</scope>
    <source>
        <strain evidence="15">zrk29</strain>
    </source>
</reference>
<dbReference type="InterPro" id="IPR013805">
    <property type="entry name" value="GrpE_CC"/>
</dbReference>
<dbReference type="KEGG" id="tbk:HF295_01240"/>
<dbReference type="PRINTS" id="PR00773">
    <property type="entry name" value="GRPEPROTEIN"/>
</dbReference>
<feature type="compositionally biased region" description="Basic and acidic residues" evidence="13">
    <location>
        <begin position="1"/>
        <end position="16"/>
    </location>
</feature>
<evidence type="ECO:0000313" key="15">
    <source>
        <dbReference type="Proteomes" id="UP000512167"/>
    </source>
</evidence>
<evidence type="ECO:0000256" key="2">
    <source>
        <dbReference type="ARBA" id="ARBA00009054"/>
    </source>
</evidence>
<dbReference type="Gene3D" id="2.30.22.10">
    <property type="entry name" value="Head domain of nucleotide exchange factor GrpE"/>
    <property type="match status" value="1"/>
</dbReference>
<protein>
    <recommendedName>
        <fullName evidence="8 10">Protein GrpE</fullName>
    </recommendedName>
    <alternativeName>
        <fullName evidence="9 10">HSP-70 cofactor</fullName>
    </alternativeName>
</protein>
<evidence type="ECO:0000256" key="3">
    <source>
        <dbReference type="ARBA" id="ARBA00011738"/>
    </source>
</evidence>
<evidence type="ECO:0000256" key="1">
    <source>
        <dbReference type="ARBA" id="ARBA00004496"/>
    </source>
</evidence>
<dbReference type="PANTHER" id="PTHR21237:SF23">
    <property type="entry name" value="GRPE PROTEIN HOMOLOG, MITOCHONDRIAL"/>
    <property type="match status" value="1"/>
</dbReference>
<evidence type="ECO:0000256" key="5">
    <source>
        <dbReference type="ARBA" id="ARBA00023016"/>
    </source>
</evidence>
<evidence type="ECO:0000256" key="6">
    <source>
        <dbReference type="ARBA" id="ARBA00023186"/>
    </source>
</evidence>
<comment type="subcellular location">
    <subcellularLocation>
        <location evidence="1 10">Cytoplasm</location>
    </subcellularLocation>
</comment>
<dbReference type="NCBIfam" id="NF010738">
    <property type="entry name" value="PRK14140.1"/>
    <property type="match status" value="1"/>
</dbReference>
<evidence type="ECO:0000256" key="4">
    <source>
        <dbReference type="ARBA" id="ARBA00022490"/>
    </source>
</evidence>
<accession>A0A7L6N2U8</accession>
<dbReference type="GO" id="GO:0006457">
    <property type="term" value="P:protein folding"/>
    <property type="evidence" value="ECO:0007669"/>
    <property type="project" value="InterPro"/>
</dbReference>
<comment type="similarity">
    <text evidence="2 10 12">Belongs to the GrpE family.</text>
</comment>
<dbReference type="InterPro" id="IPR000740">
    <property type="entry name" value="GrpE"/>
</dbReference>
<evidence type="ECO:0000256" key="7">
    <source>
        <dbReference type="ARBA" id="ARBA00053401"/>
    </source>
</evidence>
<dbReference type="RefSeq" id="WP_312032031.1">
    <property type="nucleotide sequence ID" value="NZ_CP051151.1"/>
</dbReference>
<evidence type="ECO:0000256" key="9">
    <source>
        <dbReference type="ARBA" id="ARBA00076414"/>
    </source>
</evidence>
<dbReference type="GO" id="GO:0042803">
    <property type="term" value="F:protein homodimerization activity"/>
    <property type="evidence" value="ECO:0007669"/>
    <property type="project" value="InterPro"/>
</dbReference>
<organism evidence="14 15">
    <name type="scientific">Hujiaoplasma nucleasis</name>
    <dbReference type="NCBI Taxonomy" id="2725268"/>
    <lineage>
        <taxon>Bacteria</taxon>
        <taxon>Bacillati</taxon>
        <taxon>Mycoplasmatota</taxon>
        <taxon>Mollicutes</taxon>
        <taxon>Candidatus Izemoplasmatales</taxon>
        <taxon>Hujiaoplasmataceae</taxon>
        <taxon>Hujiaoplasma</taxon>
    </lineage>
</organism>
<comment type="function">
    <text evidence="7 10 11">Participates actively in the response to hyperosmotic and heat shock by preventing the aggregation of stress-denatured proteins, in association with DnaK and GrpE. It is the nucleotide exchange factor for DnaK and may function as a thermosensor. Unfolded proteins bind initially to DnaJ; upon interaction with the DnaJ-bound protein, DnaK hydrolyzes its bound ATP, resulting in the formation of a stable complex. GrpE releases ADP from DnaK; ATP binding to DnaK triggers the release of the substrate protein, thus completing the reaction cycle. Several rounds of ATP-dependent interactions between DnaJ, DnaK and GrpE are required for fully efficient folding.</text>
</comment>
<comment type="subunit">
    <text evidence="3 10">Homodimer.</text>
</comment>
<dbReference type="Pfam" id="PF01025">
    <property type="entry name" value="GrpE"/>
    <property type="match status" value="1"/>
</dbReference>
<dbReference type="PANTHER" id="PTHR21237">
    <property type="entry name" value="GRPE PROTEIN"/>
    <property type="match status" value="1"/>
</dbReference>
<feature type="compositionally biased region" description="Basic and acidic residues" evidence="13">
    <location>
        <begin position="205"/>
        <end position="219"/>
    </location>
</feature>
<dbReference type="SUPFAM" id="SSF58014">
    <property type="entry name" value="Coiled-coil domain of nucleotide exchange factor GrpE"/>
    <property type="match status" value="1"/>
</dbReference>
<dbReference type="FunFam" id="2.30.22.10:FF:000001">
    <property type="entry name" value="Protein GrpE"/>
    <property type="match status" value="1"/>
</dbReference>
<sequence>MSEKDLEKELFDEKNIESNNEVNDEIENEESKLKKKKHKKNKLELQLDEIQEELETLKDKYYRNLAEMENYKKRTTNELVKERKYASQSMADKLIDSVEVFTQALNIKTDDKQMQNFLYGFKMIRDMIFNALKDEGVSEIETKIGDTFDPNIHEAMDTIYDPDKEEHTIVKVSKTGYKFKDRVLRPAFVVINVKANEEENENQDENQKIDEINNEGKDE</sequence>
<dbReference type="PROSITE" id="PS01071">
    <property type="entry name" value="GRPE"/>
    <property type="match status" value="1"/>
</dbReference>
<evidence type="ECO:0000313" key="14">
    <source>
        <dbReference type="EMBL" id="QLY39557.1"/>
    </source>
</evidence>
<dbReference type="GO" id="GO:0051087">
    <property type="term" value="F:protein-folding chaperone binding"/>
    <property type="evidence" value="ECO:0007669"/>
    <property type="project" value="InterPro"/>
</dbReference>
<dbReference type="EMBL" id="CP051151">
    <property type="protein sequence ID" value="QLY39557.1"/>
    <property type="molecule type" value="Genomic_DNA"/>
</dbReference>
<evidence type="ECO:0000256" key="10">
    <source>
        <dbReference type="HAMAP-Rule" id="MF_01151"/>
    </source>
</evidence>
<dbReference type="CDD" id="cd00446">
    <property type="entry name" value="GrpE"/>
    <property type="match status" value="1"/>
</dbReference>
<keyword evidence="15" id="KW-1185">Reference proteome</keyword>
<evidence type="ECO:0000256" key="13">
    <source>
        <dbReference type="SAM" id="MobiDB-lite"/>
    </source>
</evidence>
<evidence type="ECO:0000256" key="12">
    <source>
        <dbReference type="RuleBase" id="RU004478"/>
    </source>
</evidence>
<evidence type="ECO:0000256" key="8">
    <source>
        <dbReference type="ARBA" id="ARBA00072274"/>
    </source>
</evidence>
<gene>
    <name evidence="10 14" type="primary">grpE</name>
    <name evidence="14" type="ORF">HF295_01240</name>
</gene>